<dbReference type="OrthoDB" id="1821079at2"/>
<evidence type="ECO:0000313" key="2">
    <source>
        <dbReference type="EMBL" id="CUQ86115.1"/>
    </source>
</evidence>
<dbReference type="AlphaFoldDB" id="A0A174ZFN4"/>
<feature type="signal peptide" evidence="1">
    <location>
        <begin position="1"/>
        <end position="22"/>
    </location>
</feature>
<evidence type="ECO:0008006" key="4">
    <source>
        <dbReference type="Google" id="ProtNLM"/>
    </source>
</evidence>
<dbReference type="Proteomes" id="UP000095662">
    <property type="component" value="Unassembled WGS sequence"/>
</dbReference>
<dbReference type="EMBL" id="CZBY01000008">
    <property type="protein sequence ID" value="CUQ86115.1"/>
    <property type="molecule type" value="Genomic_DNA"/>
</dbReference>
<organism evidence="2 3">
    <name type="scientific">[Eubacterium] siraeum</name>
    <dbReference type="NCBI Taxonomy" id="39492"/>
    <lineage>
        <taxon>Bacteria</taxon>
        <taxon>Bacillati</taxon>
        <taxon>Bacillota</taxon>
        <taxon>Clostridia</taxon>
        <taxon>Eubacteriales</taxon>
        <taxon>Oscillospiraceae</taxon>
        <taxon>Oscillospiraceae incertae sedis</taxon>
    </lineage>
</organism>
<proteinExistence type="predicted"/>
<name>A0A174ZFN4_9FIRM</name>
<sequence length="181" mass="18593">MSKRMIITTAVLSCLLCTSCAAAEKAEIPDLKGDMSVSGRVACDGVTAQAEFTRSAGVWTVCFTSPDSVKGLTVTDDGSTVRYSLDGIEYEYGSSSPQFASAAELLTQCIDSAGTAENVTARKGTDKLTLSGTAGDNSYTLTLDGNGEITGISVGGYTLDCSGNPAPETSAPAVDVGKYLK</sequence>
<evidence type="ECO:0000256" key="1">
    <source>
        <dbReference type="SAM" id="SignalP"/>
    </source>
</evidence>
<evidence type="ECO:0000313" key="3">
    <source>
        <dbReference type="Proteomes" id="UP000095662"/>
    </source>
</evidence>
<protein>
    <recommendedName>
        <fullName evidence="4">Lipoprotein</fullName>
    </recommendedName>
</protein>
<keyword evidence="1" id="KW-0732">Signal</keyword>
<feature type="chain" id="PRO_5038850934" description="Lipoprotein" evidence="1">
    <location>
        <begin position="23"/>
        <end position="181"/>
    </location>
</feature>
<accession>A0A174ZFN4</accession>
<gene>
    <name evidence="2" type="ORF">ERS852540_01234</name>
</gene>
<reference evidence="2 3" key="1">
    <citation type="submission" date="2015-09" db="EMBL/GenBank/DDBJ databases">
        <authorList>
            <consortium name="Pathogen Informatics"/>
        </authorList>
    </citation>
    <scope>NUCLEOTIDE SEQUENCE [LARGE SCALE GENOMIC DNA]</scope>
    <source>
        <strain evidence="2 3">2789STDY5834928</strain>
    </source>
</reference>